<keyword evidence="3" id="KW-1185">Reference proteome</keyword>
<dbReference type="Pfam" id="PF13474">
    <property type="entry name" value="SnoaL_3"/>
    <property type="match status" value="1"/>
</dbReference>
<dbReference type="AlphaFoldDB" id="A0A250B4W1"/>
<reference evidence="2 3" key="1">
    <citation type="submission" date="2016-01" db="EMBL/GenBank/DDBJ databases">
        <authorList>
            <person name="Oliw E.H."/>
        </authorList>
    </citation>
    <scope>NUCLEOTIDE SEQUENCE [LARGE SCALE GENOMIC DNA]</scope>
    <source>
        <strain evidence="2 3">FRB97</strain>
    </source>
</reference>
<dbReference type="RefSeq" id="WP_095847854.1">
    <property type="nucleotide sequence ID" value="NZ_CAMKXY010000117.1"/>
</dbReference>
<dbReference type="InterPro" id="IPR037401">
    <property type="entry name" value="SnoaL-like"/>
</dbReference>
<organism evidence="2 3">
    <name type="scientific">Gibbsiella quercinecans</name>
    <dbReference type="NCBI Taxonomy" id="929813"/>
    <lineage>
        <taxon>Bacteria</taxon>
        <taxon>Pseudomonadati</taxon>
        <taxon>Pseudomonadota</taxon>
        <taxon>Gammaproteobacteria</taxon>
        <taxon>Enterobacterales</taxon>
        <taxon>Yersiniaceae</taxon>
        <taxon>Gibbsiella</taxon>
    </lineage>
</organism>
<evidence type="ECO:0000313" key="3">
    <source>
        <dbReference type="Proteomes" id="UP000217182"/>
    </source>
</evidence>
<dbReference type="Gene3D" id="3.10.450.50">
    <property type="match status" value="1"/>
</dbReference>
<dbReference type="Proteomes" id="UP000217182">
    <property type="component" value="Chromosome"/>
</dbReference>
<evidence type="ECO:0000313" key="2">
    <source>
        <dbReference type="EMBL" id="ATA21270.1"/>
    </source>
</evidence>
<name>A0A250B4W1_9GAMM</name>
<dbReference type="KEGG" id="gqu:AWC35_19050"/>
<dbReference type="OrthoDB" id="8420006at2"/>
<protein>
    <submittedName>
        <fullName evidence="2">DUF4440 domain-containing protein</fullName>
    </submittedName>
</protein>
<feature type="domain" description="SnoaL-like" evidence="1">
    <location>
        <begin position="7"/>
        <end position="125"/>
    </location>
</feature>
<gene>
    <name evidence="2" type="ORF">AWC35_19050</name>
</gene>
<proteinExistence type="predicted"/>
<accession>A0A250B4W1</accession>
<dbReference type="InterPro" id="IPR032710">
    <property type="entry name" value="NTF2-like_dom_sf"/>
</dbReference>
<dbReference type="SUPFAM" id="SSF54427">
    <property type="entry name" value="NTF2-like"/>
    <property type="match status" value="1"/>
</dbReference>
<dbReference type="EMBL" id="CP014136">
    <property type="protein sequence ID" value="ATA21270.1"/>
    <property type="molecule type" value="Genomic_DNA"/>
</dbReference>
<evidence type="ECO:0000259" key="1">
    <source>
        <dbReference type="Pfam" id="PF13474"/>
    </source>
</evidence>
<sequence length="127" mass="13992">MSQVNEVQAAAQRLVAAFARNDTPAYFAAFTEDATFILHTLEAPLLSRTAYLAQWTAWQNAGFSVLSCVSSNAHVQVHGDAAVFHHNVATRIRIAGQESLLNEIETIVFRRTPQGWLACHEHLSACN</sequence>